<reference evidence="2" key="1">
    <citation type="submission" date="2020-09" db="EMBL/GenBank/DDBJ databases">
        <title>Genome-Enabled Discovery of Anthraquinone Biosynthesis in Senna tora.</title>
        <authorList>
            <person name="Kang S.-H."/>
            <person name="Pandey R.P."/>
            <person name="Lee C.-M."/>
            <person name="Sim J.-S."/>
            <person name="Jeong J.-T."/>
            <person name="Choi B.-S."/>
            <person name="Jung M."/>
            <person name="Ginzburg D."/>
            <person name="Zhao K."/>
            <person name="Won S.Y."/>
            <person name="Oh T.-J."/>
            <person name="Yu Y."/>
            <person name="Kim N.-H."/>
            <person name="Lee O.R."/>
            <person name="Lee T.-H."/>
            <person name="Bashyal P."/>
            <person name="Kim T.-S."/>
            <person name="Lee W.-H."/>
            <person name="Kawkins C."/>
            <person name="Kim C.-K."/>
            <person name="Kim J.S."/>
            <person name="Ahn B.O."/>
            <person name="Rhee S.Y."/>
            <person name="Sohng J.K."/>
        </authorList>
    </citation>
    <scope>NUCLEOTIDE SEQUENCE</scope>
    <source>
        <tissue evidence="2">Leaf</tissue>
    </source>
</reference>
<dbReference type="AlphaFoldDB" id="A0A834TFM8"/>
<gene>
    <name evidence="2" type="ORF">G2W53_025656</name>
</gene>
<comment type="caution">
    <text evidence="2">The sequence shown here is derived from an EMBL/GenBank/DDBJ whole genome shotgun (WGS) entry which is preliminary data.</text>
</comment>
<feature type="region of interest" description="Disordered" evidence="1">
    <location>
        <begin position="1"/>
        <end position="24"/>
    </location>
</feature>
<keyword evidence="3" id="KW-1185">Reference proteome</keyword>
<accession>A0A834TFM8</accession>
<protein>
    <submittedName>
        <fullName evidence="2">Uncharacterized protein</fullName>
    </submittedName>
</protein>
<dbReference type="Proteomes" id="UP000634136">
    <property type="component" value="Unassembled WGS sequence"/>
</dbReference>
<feature type="compositionally biased region" description="Polar residues" evidence="1">
    <location>
        <begin position="1"/>
        <end position="12"/>
    </location>
</feature>
<evidence type="ECO:0000313" key="3">
    <source>
        <dbReference type="Proteomes" id="UP000634136"/>
    </source>
</evidence>
<name>A0A834TFM8_9FABA</name>
<evidence type="ECO:0000313" key="2">
    <source>
        <dbReference type="EMBL" id="KAF7820201.1"/>
    </source>
</evidence>
<proteinExistence type="predicted"/>
<sequence>MDRIDSGSSAGQHRTERVCGSHRVVGPTHGTHTLSFSLLAVRYCSAPDLLLDRIIMRIMKK</sequence>
<evidence type="ECO:0000256" key="1">
    <source>
        <dbReference type="SAM" id="MobiDB-lite"/>
    </source>
</evidence>
<dbReference type="EMBL" id="JAAIUW010000008">
    <property type="protein sequence ID" value="KAF7820201.1"/>
    <property type="molecule type" value="Genomic_DNA"/>
</dbReference>
<organism evidence="2 3">
    <name type="scientific">Senna tora</name>
    <dbReference type="NCBI Taxonomy" id="362788"/>
    <lineage>
        <taxon>Eukaryota</taxon>
        <taxon>Viridiplantae</taxon>
        <taxon>Streptophyta</taxon>
        <taxon>Embryophyta</taxon>
        <taxon>Tracheophyta</taxon>
        <taxon>Spermatophyta</taxon>
        <taxon>Magnoliopsida</taxon>
        <taxon>eudicotyledons</taxon>
        <taxon>Gunneridae</taxon>
        <taxon>Pentapetalae</taxon>
        <taxon>rosids</taxon>
        <taxon>fabids</taxon>
        <taxon>Fabales</taxon>
        <taxon>Fabaceae</taxon>
        <taxon>Caesalpinioideae</taxon>
        <taxon>Cassia clade</taxon>
        <taxon>Senna</taxon>
    </lineage>
</organism>